<dbReference type="InterPro" id="IPR036380">
    <property type="entry name" value="Isochorismatase-like_sf"/>
</dbReference>
<reference evidence="3" key="1">
    <citation type="journal article" date="2019" name="Int. J. Syst. Evol. Microbiol.">
        <title>The Global Catalogue of Microorganisms (GCM) 10K type strain sequencing project: providing services to taxonomists for standard genome sequencing and annotation.</title>
        <authorList>
            <consortium name="The Broad Institute Genomics Platform"/>
            <consortium name="The Broad Institute Genome Sequencing Center for Infectious Disease"/>
            <person name="Wu L."/>
            <person name="Ma J."/>
        </authorList>
    </citation>
    <scope>NUCLEOTIDE SEQUENCE [LARGE SCALE GENOMIC DNA]</scope>
    <source>
        <strain evidence="3">CCUG 53816</strain>
    </source>
</reference>
<protein>
    <submittedName>
        <fullName evidence="2">Isochorismatase family protein</fullName>
    </submittedName>
</protein>
<dbReference type="InterPro" id="IPR050993">
    <property type="entry name" value="Isochorismatase_domain"/>
</dbReference>
<dbReference type="RefSeq" id="WP_104752094.1">
    <property type="nucleotide sequence ID" value="NZ_FZMF01000014.1"/>
</dbReference>
<proteinExistence type="predicted"/>
<gene>
    <name evidence="2" type="ORF">ACFOPX_03110</name>
</gene>
<dbReference type="Proteomes" id="UP001595783">
    <property type="component" value="Unassembled WGS sequence"/>
</dbReference>
<sequence>MPCVVVIDIQEKLLPVMAEHEALLNNCVKFLKIAQELGFQVYLTEQNPAKLGATIESIKTYSTQKIFVKNSFSAYPVIPLSKETPLLILGIEAHICVYQSVKDFLKHGFEVTLLADCTSSRDFQNKALALEDLKSLGARILSTEIVAFEHMQTYTHPSFKAVSKIIK</sequence>
<evidence type="ECO:0000259" key="1">
    <source>
        <dbReference type="Pfam" id="PF00857"/>
    </source>
</evidence>
<evidence type="ECO:0000313" key="2">
    <source>
        <dbReference type="EMBL" id="MFC3847528.1"/>
    </source>
</evidence>
<accession>A0ABV7ZI93</accession>
<dbReference type="Gene3D" id="3.40.50.850">
    <property type="entry name" value="Isochorismatase-like"/>
    <property type="match status" value="1"/>
</dbReference>
<evidence type="ECO:0000313" key="3">
    <source>
        <dbReference type="Proteomes" id="UP001595783"/>
    </source>
</evidence>
<organism evidence="2 3">
    <name type="scientific">Helicobacter baculiformis</name>
    <dbReference type="NCBI Taxonomy" id="427351"/>
    <lineage>
        <taxon>Bacteria</taxon>
        <taxon>Pseudomonadati</taxon>
        <taxon>Campylobacterota</taxon>
        <taxon>Epsilonproteobacteria</taxon>
        <taxon>Campylobacterales</taxon>
        <taxon>Helicobacteraceae</taxon>
        <taxon>Helicobacter</taxon>
    </lineage>
</organism>
<dbReference type="SUPFAM" id="SSF52499">
    <property type="entry name" value="Isochorismatase-like hydrolases"/>
    <property type="match status" value="1"/>
</dbReference>
<dbReference type="PANTHER" id="PTHR14119:SF3">
    <property type="entry name" value="ISOCHORISMATASE DOMAIN-CONTAINING PROTEIN 2"/>
    <property type="match status" value="1"/>
</dbReference>
<feature type="domain" description="Isochorismatase-like" evidence="1">
    <location>
        <begin position="3"/>
        <end position="144"/>
    </location>
</feature>
<dbReference type="InterPro" id="IPR000868">
    <property type="entry name" value="Isochorismatase-like_dom"/>
</dbReference>
<keyword evidence="3" id="KW-1185">Reference proteome</keyword>
<name>A0ABV7ZI93_9HELI</name>
<dbReference type="EMBL" id="JBHRZO010000011">
    <property type="protein sequence ID" value="MFC3847528.1"/>
    <property type="molecule type" value="Genomic_DNA"/>
</dbReference>
<dbReference type="Pfam" id="PF00857">
    <property type="entry name" value="Isochorismatase"/>
    <property type="match status" value="1"/>
</dbReference>
<comment type="caution">
    <text evidence="2">The sequence shown here is derived from an EMBL/GenBank/DDBJ whole genome shotgun (WGS) entry which is preliminary data.</text>
</comment>
<dbReference type="PANTHER" id="PTHR14119">
    <property type="entry name" value="HYDROLASE"/>
    <property type="match status" value="1"/>
</dbReference>